<dbReference type="CDD" id="cd16098">
    <property type="entry name" value="FliS"/>
    <property type="match status" value="1"/>
</dbReference>
<sequence>MQNAAAARARFLADAVATASPAKLLTMLYDRLVLDLSRAERAQAAGDRSTANAQLIHAQDVVSELQRSLEASGGTWAGAPGLLGLYAFLSSELVEANITGDAARTASCRGLVEPLRDAWHEAARTAGAPAAVPGATASLAQGAAARSAAAGLAATGAVPAVGIPTQRSGALFVSA</sequence>
<evidence type="ECO:0000256" key="5">
    <source>
        <dbReference type="ARBA" id="ARBA00023186"/>
    </source>
</evidence>
<protein>
    <submittedName>
        <fullName evidence="6">Flagellar protein FliS</fullName>
    </submittedName>
</protein>
<dbReference type="GO" id="GO:0044780">
    <property type="term" value="P:bacterial-type flagellum assembly"/>
    <property type="evidence" value="ECO:0007669"/>
    <property type="project" value="InterPro"/>
</dbReference>
<evidence type="ECO:0000256" key="1">
    <source>
        <dbReference type="ARBA" id="ARBA00004514"/>
    </source>
</evidence>
<organism evidence="6 7">
    <name type="scientific">Pseudokineococcus lusitanus</name>
    <dbReference type="NCBI Taxonomy" id="763993"/>
    <lineage>
        <taxon>Bacteria</taxon>
        <taxon>Bacillati</taxon>
        <taxon>Actinomycetota</taxon>
        <taxon>Actinomycetes</taxon>
        <taxon>Kineosporiales</taxon>
        <taxon>Kineosporiaceae</taxon>
        <taxon>Pseudokineococcus</taxon>
    </lineage>
</organism>
<comment type="similarity">
    <text evidence="2">Belongs to the FliS family.</text>
</comment>
<comment type="subcellular location">
    <subcellularLocation>
        <location evidence="1">Cytoplasm</location>
        <location evidence="1">Cytosol</location>
    </subcellularLocation>
</comment>
<dbReference type="GO" id="GO:0005829">
    <property type="term" value="C:cytosol"/>
    <property type="evidence" value="ECO:0007669"/>
    <property type="project" value="UniProtKB-SubCell"/>
</dbReference>
<dbReference type="InterPro" id="IPR003713">
    <property type="entry name" value="FliS"/>
</dbReference>
<dbReference type="Proteomes" id="UP000276232">
    <property type="component" value="Unassembled WGS sequence"/>
</dbReference>
<dbReference type="NCBIfam" id="TIGR00208">
    <property type="entry name" value="fliS"/>
    <property type="match status" value="1"/>
</dbReference>
<dbReference type="Gene3D" id="1.20.120.340">
    <property type="entry name" value="Flagellar protein FliS"/>
    <property type="match status" value="1"/>
</dbReference>
<keyword evidence="6" id="KW-0969">Cilium</keyword>
<evidence type="ECO:0000256" key="3">
    <source>
        <dbReference type="ARBA" id="ARBA00022490"/>
    </source>
</evidence>
<accession>A0A3N1HQS1</accession>
<gene>
    <name evidence="6" type="ORF">EDC03_0975</name>
</gene>
<evidence type="ECO:0000256" key="4">
    <source>
        <dbReference type="ARBA" id="ARBA00022795"/>
    </source>
</evidence>
<dbReference type="GO" id="GO:0071973">
    <property type="term" value="P:bacterial-type flagellum-dependent cell motility"/>
    <property type="evidence" value="ECO:0007669"/>
    <property type="project" value="TreeGrafter"/>
</dbReference>
<dbReference type="InterPro" id="IPR036584">
    <property type="entry name" value="FliS_sf"/>
</dbReference>
<evidence type="ECO:0000313" key="6">
    <source>
        <dbReference type="EMBL" id="ROP44845.1"/>
    </source>
</evidence>
<dbReference type="Pfam" id="PF02561">
    <property type="entry name" value="FliS"/>
    <property type="match status" value="1"/>
</dbReference>
<keyword evidence="4" id="KW-1005">Bacterial flagellum biogenesis</keyword>
<keyword evidence="7" id="KW-1185">Reference proteome</keyword>
<keyword evidence="6" id="KW-0282">Flagellum</keyword>
<proteinExistence type="inferred from homology"/>
<keyword evidence="3" id="KW-0963">Cytoplasm</keyword>
<dbReference type="EMBL" id="RJKN01000002">
    <property type="protein sequence ID" value="ROP44845.1"/>
    <property type="molecule type" value="Genomic_DNA"/>
</dbReference>
<keyword evidence="5" id="KW-0143">Chaperone</keyword>
<dbReference type="PANTHER" id="PTHR34773">
    <property type="entry name" value="FLAGELLAR SECRETION CHAPERONE FLIS"/>
    <property type="match status" value="1"/>
</dbReference>
<comment type="caution">
    <text evidence="6">The sequence shown here is derived from an EMBL/GenBank/DDBJ whole genome shotgun (WGS) entry which is preliminary data.</text>
</comment>
<evidence type="ECO:0000256" key="2">
    <source>
        <dbReference type="ARBA" id="ARBA00008787"/>
    </source>
</evidence>
<keyword evidence="6" id="KW-0966">Cell projection</keyword>
<dbReference type="RefSeq" id="WP_123379069.1">
    <property type="nucleotide sequence ID" value="NZ_RJKN01000002.1"/>
</dbReference>
<evidence type="ECO:0000313" key="7">
    <source>
        <dbReference type="Proteomes" id="UP000276232"/>
    </source>
</evidence>
<dbReference type="AlphaFoldDB" id="A0A3N1HQS1"/>
<dbReference type="SUPFAM" id="SSF101116">
    <property type="entry name" value="Flagellar export chaperone FliS"/>
    <property type="match status" value="1"/>
</dbReference>
<name>A0A3N1HQS1_9ACTN</name>
<dbReference type="PANTHER" id="PTHR34773:SF1">
    <property type="entry name" value="FLAGELLAR SECRETION CHAPERONE FLIS"/>
    <property type="match status" value="1"/>
</dbReference>
<reference evidence="6 7" key="1">
    <citation type="journal article" date="2015" name="Stand. Genomic Sci.">
        <title>Genomic Encyclopedia of Bacterial and Archaeal Type Strains, Phase III: the genomes of soil and plant-associated and newly described type strains.</title>
        <authorList>
            <person name="Whitman W.B."/>
            <person name="Woyke T."/>
            <person name="Klenk H.P."/>
            <person name="Zhou Y."/>
            <person name="Lilburn T.G."/>
            <person name="Beck B.J."/>
            <person name="De Vos P."/>
            <person name="Vandamme P."/>
            <person name="Eisen J.A."/>
            <person name="Garrity G."/>
            <person name="Hugenholtz P."/>
            <person name="Kyrpides N.C."/>
        </authorList>
    </citation>
    <scope>NUCLEOTIDE SEQUENCE [LARGE SCALE GENOMIC DNA]</scope>
    <source>
        <strain evidence="6 7">CECT 7306</strain>
    </source>
</reference>
<dbReference type="InParanoid" id="A0A3N1HQS1"/>
<dbReference type="OrthoDB" id="3268516at2"/>